<sequence length="116" mass="13398">MVWREPQNHVDDCYFCLRKIAGYNKRSKSNIVYPNLKSAIRPVAHCENIPVPTRREAFDSANISESESDEKDLDFTVKNEVPEKFNQAELNDLVRDLGLTKENAELLGSRLKIKIY</sequence>
<dbReference type="EMBL" id="BGPR01000343">
    <property type="protein sequence ID" value="GBM14419.1"/>
    <property type="molecule type" value="Genomic_DNA"/>
</dbReference>
<name>A0A4Y2DDX0_ARAVE</name>
<dbReference type="AlphaFoldDB" id="A0A4Y2DDX0"/>
<evidence type="ECO:0000313" key="2">
    <source>
        <dbReference type="Proteomes" id="UP000499080"/>
    </source>
</evidence>
<protein>
    <submittedName>
        <fullName evidence="1">Uncharacterized protein</fullName>
    </submittedName>
</protein>
<reference evidence="1 2" key="1">
    <citation type="journal article" date="2019" name="Sci. Rep.">
        <title>Orb-weaving spider Araneus ventricosus genome elucidates the spidroin gene catalogue.</title>
        <authorList>
            <person name="Kono N."/>
            <person name="Nakamura H."/>
            <person name="Ohtoshi R."/>
            <person name="Moran D.A.P."/>
            <person name="Shinohara A."/>
            <person name="Yoshida Y."/>
            <person name="Fujiwara M."/>
            <person name="Mori M."/>
            <person name="Tomita M."/>
            <person name="Arakawa K."/>
        </authorList>
    </citation>
    <scope>NUCLEOTIDE SEQUENCE [LARGE SCALE GENOMIC DNA]</scope>
</reference>
<organism evidence="1 2">
    <name type="scientific">Araneus ventricosus</name>
    <name type="common">Orbweaver spider</name>
    <name type="synonym">Epeira ventricosa</name>
    <dbReference type="NCBI Taxonomy" id="182803"/>
    <lineage>
        <taxon>Eukaryota</taxon>
        <taxon>Metazoa</taxon>
        <taxon>Ecdysozoa</taxon>
        <taxon>Arthropoda</taxon>
        <taxon>Chelicerata</taxon>
        <taxon>Arachnida</taxon>
        <taxon>Araneae</taxon>
        <taxon>Araneomorphae</taxon>
        <taxon>Entelegynae</taxon>
        <taxon>Araneoidea</taxon>
        <taxon>Araneidae</taxon>
        <taxon>Araneus</taxon>
    </lineage>
</organism>
<keyword evidence="2" id="KW-1185">Reference proteome</keyword>
<comment type="caution">
    <text evidence="1">The sequence shown here is derived from an EMBL/GenBank/DDBJ whole genome shotgun (WGS) entry which is preliminary data.</text>
</comment>
<proteinExistence type="predicted"/>
<dbReference type="Proteomes" id="UP000499080">
    <property type="component" value="Unassembled WGS sequence"/>
</dbReference>
<gene>
    <name evidence="1" type="ORF">AVEN_246584_1</name>
</gene>
<accession>A0A4Y2DDX0</accession>
<dbReference type="OrthoDB" id="7890494at2759"/>
<evidence type="ECO:0000313" key="1">
    <source>
        <dbReference type="EMBL" id="GBM14419.1"/>
    </source>
</evidence>